<feature type="region of interest" description="Disordered" evidence="2">
    <location>
        <begin position="1"/>
        <end position="21"/>
    </location>
</feature>
<accession>A0A0B2W4K4</accession>
<keyword evidence="1" id="KW-0862">Zinc</keyword>
<evidence type="ECO:0000259" key="3">
    <source>
        <dbReference type="PROSITE" id="PS51522"/>
    </source>
</evidence>
<name>A0A0B2W4K4_TOXCA</name>
<dbReference type="OrthoDB" id="5874634at2759"/>
<keyword evidence="1" id="KW-0479">Metal-binding</keyword>
<keyword evidence="1" id="KW-0863">Zinc-finger</keyword>
<dbReference type="AlphaFoldDB" id="A0A0B2W4K4"/>
<dbReference type="GO" id="GO:0006417">
    <property type="term" value="P:regulation of translation"/>
    <property type="evidence" value="ECO:0007669"/>
    <property type="project" value="UniProtKB-UniRule"/>
</dbReference>
<evidence type="ECO:0000256" key="1">
    <source>
        <dbReference type="PROSITE-ProRule" id="PRU00855"/>
    </source>
</evidence>
<keyword evidence="5" id="KW-1185">Reference proteome</keyword>
<protein>
    <recommendedName>
        <fullName evidence="3">Nanos-type domain-containing protein</fullName>
    </recommendedName>
</protein>
<dbReference type="InterPro" id="IPR024161">
    <property type="entry name" value="Znf_nanos-typ"/>
</dbReference>
<evidence type="ECO:0000313" key="4">
    <source>
        <dbReference type="EMBL" id="KHN88512.1"/>
    </source>
</evidence>
<dbReference type="GO" id="GO:0003723">
    <property type="term" value="F:RNA binding"/>
    <property type="evidence" value="ECO:0007669"/>
    <property type="project" value="UniProtKB-UniRule"/>
</dbReference>
<organism evidence="4 5">
    <name type="scientific">Toxocara canis</name>
    <name type="common">Canine roundworm</name>
    <dbReference type="NCBI Taxonomy" id="6265"/>
    <lineage>
        <taxon>Eukaryota</taxon>
        <taxon>Metazoa</taxon>
        <taxon>Ecdysozoa</taxon>
        <taxon>Nematoda</taxon>
        <taxon>Chromadorea</taxon>
        <taxon>Rhabditida</taxon>
        <taxon>Spirurina</taxon>
        <taxon>Ascaridomorpha</taxon>
        <taxon>Ascaridoidea</taxon>
        <taxon>Toxocaridae</taxon>
        <taxon>Toxocara</taxon>
    </lineage>
</organism>
<dbReference type="EMBL" id="JPKZ01000225">
    <property type="protein sequence ID" value="KHN88512.1"/>
    <property type="molecule type" value="Genomic_DNA"/>
</dbReference>
<dbReference type="Proteomes" id="UP000031036">
    <property type="component" value="Unassembled WGS sequence"/>
</dbReference>
<keyword evidence="1" id="KW-0810">Translation regulation</keyword>
<sequence length="201" mass="21813">MFTFDKQEKGTIRLSQTAPPTFGNDREVFRFPLDSTSLPEAACDGRDNNIANTQPARAVCGKPKALESTKNNHITTSKRMIFTPVASTATTTHVAIVPQIPVKSVAGITDAFRTFSFVSPISPKSTRLLPSVADLGPQLERCGYCVTMNKPSGHHKKNCPEIANLRPCKICGASGHMNHTIKSNKNSFLCNPTNRICNPTG</sequence>
<comment type="caution">
    <text evidence="4">The sequence shown here is derived from an EMBL/GenBank/DDBJ whole genome shotgun (WGS) entry which is preliminary data.</text>
</comment>
<feature type="compositionally biased region" description="Basic and acidic residues" evidence="2">
    <location>
        <begin position="1"/>
        <end position="11"/>
    </location>
</feature>
<dbReference type="PROSITE" id="PS51522">
    <property type="entry name" value="ZF_NANOS"/>
    <property type="match status" value="1"/>
</dbReference>
<reference evidence="4 5" key="1">
    <citation type="submission" date="2014-11" db="EMBL/GenBank/DDBJ databases">
        <title>Genetic blueprint of the zoonotic pathogen Toxocara canis.</title>
        <authorList>
            <person name="Zhu X.-Q."/>
            <person name="Korhonen P.K."/>
            <person name="Cai H."/>
            <person name="Young N.D."/>
            <person name="Nejsum P."/>
            <person name="von Samson-Himmelstjerna G."/>
            <person name="Boag P.R."/>
            <person name="Tan P."/>
            <person name="Li Q."/>
            <person name="Min J."/>
            <person name="Yang Y."/>
            <person name="Wang X."/>
            <person name="Fang X."/>
            <person name="Hall R.S."/>
            <person name="Hofmann A."/>
            <person name="Sternberg P.W."/>
            <person name="Jex A.R."/>
            <person name="Gasser R.B."/>
        </authorList>
    </citation>
    <scope>NUCLEOTIDE SEQUENCE [LARGE SCALE GENOMIC DNA]</scope>
    <source>
        <strain evidence="4">PN_DK_2014</strain>
    </source>
</reference>
<comment type="similarity">
    <text evidence="1">Belongs to the nanos family.</text>
</comment>
<gene>
    <name evidence="4" type="ORF">Tcan_13429</name>
</gene>
<proteinExistence type="inferred from homology"/>
<evidence type="ECO:0000313" key="5">
    <source>
        <dbReference type="Proteomes" id="UP000031036"/>
    </source>
</evidence>
<keyword evidence="1" id="KW-0694">RNA-binding</keyword>
<feature type="domain" description="Nanos-type" evidence="3">
    <location>
        <begin position="141"/>
        <end position="186"/>
    </location>
</feature>
<evidence type="ECO:0000256" key="2">
    <source>
        <dbReference type="SAM" id="MobiDB-lite"/>
    </source>
</evidence>
<dbReference type="GO" id="GO:0008270">
    <property type="term" value="F:zinc ion binding"/>
    <property type="evidence" value="ECO:0007669"/>
    <property type="project" value="UniProtKB-KW"/>
</dbReference>